<accession>A0AAD7J1B2</accession>
<keyword evidence="2" id="KW-1185">Reference proteome</keyword>
<comment type="caution">
    <text evidence="1">The sequence shown here is derived from an EMBL/GenBank/DDBJ whole genome shotgun (WGS) entry which is preliminary data.</text>
</comment>
<gene>
    <name evidence="1" type="ORF">DFH07DRAFT_773567</name>
</gene>
<reference evidence="1" key="1">
    <citation type="submission" date="2023-03" db="EMBL/GenBank/DDBJ databases">
        <title>Massive genome expansion in bonnet fungi (Mycena s.s.) driven by repeated elements and novel gene families across ecological guilds.</title>
        <authorList>
            <consortium name="Lawrence Berkeley National Laboratory"/>
            <person name="Harder C.B."/>
            <person name="Miyauchi S."/>
            <person name="Viragh M."/>
            <person name="Kuo A."/>
            <person name="Thoen E."/>
            <person name="Andreopoulos B."/>
            <person name="Lu D."/>
            <person name="Skrede I."/>
            <person name="Drula E."/>
            <person name="Henrissat B."/>
            <person name="Morin E."/>
            <person name="Kohler A."/>
            <person name="Barry K."/>
            <person name="LaButti K."/>
            <person name="Morin E."/>
            <person name="Salamov A."/>
            <person name="Lipzen A."/>
            <person name="Mereny Z."/>
            <person name="Hegedus B."/>
            <person name="Baldrian P."/>
            <person name="Stursova M."/>
            <person name="Weitz H."/>
            <person name="Taylor A."/>
            <person name="Grigoriev I.V."/>
            <person name="Nagy L.G."/>
            <person name="Martin F."/>
            <person name="Kauserud H."/>
        </authorList>
    </citation>
    <scope>NUCLEOTIDE SEQUENCE</scope>
    <source>
        <strain evidence="1">CBHHK188m</strain>
    </source>
</reference>
<dbReference type="AlphaFoldDB" id="A0AAD7J1B2"/>
<dbReference type="Proteomes" id="UP001215280">
    <property type="component" value="Unassembled WGS sequence"/>
</dbReference>
<evidence type="ECO:0000313" key="1">
    <source>
        <dbReference type="EMBL" id="KAJ7755018.1"/>
    </source>
</evidence>
<dbReference type="EMBL" id="JARJLG010000065">
    <property type="protein sequence ID" value="KAJ7755018.1"/>
    <property type="molecule type" value="Genomic_DNA"/>
</dbReference>
<evidence type="ECO:0000313" key="2">
    <source>
        <dbReference type="Proteomes" id="UP001215280"/>
    </source>
</evidence>
<protein>
    <submittedName>
        <fullName evidence="1">Uncharacterized protein</fullName>
    </submittedName>
</protein>
<organism evidence="1 2">
    <name type="scientific">Mycena maculata</name>
    <dbReference type="NCBI Taxonomy" id="230809"/>
    <lineage>
        <taxon>Eukaryota</taxon>
        <taxon>Fungi</taxon>
        <taxon>Dikarya</taxon>
        <taxon>Basidiomycota</taxon>
        <taxon>Agaricomycotina</taxon>
        <taxon>Agaricomycetes</taxon>
        <taxon>Agaricomycetidae</taxon>
        <taxon>Agaricales</taxon>
        <taxon>Marasmiineae</taxon>
        <taxon>Mycenaceae</taxon>
        <taxon>Mycena</taxon>
    </lineage>
</organism>
<sequence length="243" mass="27927">MPESLISAPMGFSIYGYKDKYTESVLLLKSGHIFLDFVEETGYIPIQLTTDKGSEVGWAYTFMEIYAPDINPTLFPFHVMIKSVHNMVIEGFWRQFKEKSGLNLKDFMLRSKEGHLFNPHDPLHEYVTAELDDFVQWWNNHRVRHKQEKIMPSGHVPSHVMDYPELFGGLDCCIKIPPEAIADLREQLETEEGPKSDFLAWLGLTEEFNLHASEVYVAIGEPGIKLANAWDVFVQMAMELSVQ</sequence>
<name>A0AAD7J1B2_9AGAR</name>
<proteinExistence type="predicted"/>